<dbReference type="InterPro" id="IPR030664">
    <property type="entry name" value="SdhA/FrdA/AprA"/>
</dbReference>
<dbReference type="InParanoid" id="Q8TX48"/>
<dbReference type="PANTHER" id="PTHR11632">
    <property type="entry name" value="SUCCINATE DEHYDROGENASE 2 FLAVOPROTEIN SUBUNIT"/>
    <property type="match status" value="1"/>
</dbReference>
<dbReference type="PaxDb" id="190192-MK0828"/>
<dbReference type="GO" id="GO:0022900">
    <property type="term" value="P:electron transport chain"/>
    <property type="evidence" value="ECO:0007669"/>
    <property type="project" value="InterPro"/>
</dbReference>
<evidence type="ECO:0000256" key="1">
    <source>
        <dbReference type="ARBA" id="ARBA00001974"/>
    </source>
</evidence>
<dbReference type="InterPro" id="IPR015939">
    <property type="entry name" value="Fum_Rdtase/Succ_DH_flav-like_C"/>
</dbReference>
<dbReference type="EMBL" id="AE009439">
    <property type="protein sequence ID" value="AAM02041.1"/>
    <property type="molecule type" value="Genomic_DNA"/>
</dbReference>
<evidence type="ECO:0000256" key="9">
    <source>
        <dbReference type="ARBA" id="ARBA00023136"/>
    </source>
</evidence>
<keyword evidence="8" id="KW-0560">Oxidoreductase</keyword>
<dbReference type="FunFam" id="3.90.700.10:FF:000005">
    <property type="entry name" value="Succinate dehydrogenase flavoprotein subunit"/>
    <property type="match status" value="1"/>
</dbReference>
<keyword evidence="6" id="KW-0274">FAD</keyword>
<evidence type="ECO:0000256" key="8">
    <source>
        <dbReference type="ARBA" id="ARBA00023002"/>
    </source>
</evidence>
<dbReference type="PATRIC" id="fig|190192.8.peg.870"/>
<feature type="domain" description="FAD-dependent oxidoreductase 2 FAD-binding" evidence="11">
    <location>
        <begin position="7"/>
        <end position="388"/>
    </location>
</feature>
<dbReference type="FunCoup" id="Q8TX48">
    <property type="interactions" value="139"/>
</dbReference>
<dbReference type="GO" id="GO:0016020">
    <property type="term" value="C:membrane"/>
    <property type="evidence" value="ECO:0007669"/>
    <property type="project" value="UniProtKB-SubCell"/>
</dbReference>
<dbReference type="EnsemblBacteria" id="AAM02041">
    <property type="protein sequence ID" value="AAM02041"/>
    <property type="gene ID" value="MK0828"/>
</dbReference>
<dbReference type="InterPro" id="IPR014006">
    <property type="entry name" value="Succ_Dhase_FrdA_Gneg"/>
</dbReference>
<evidence type="ECO:0000256" key="4">
    <source>
        <dbReference type="ARBA" id="ARBA00022448"/>
    </source>
</evidence>
<dbReference type="Proteomes" id="UP000001826">
    <property type="component" value="Chromosome"/>
</dbReference>
<keyword evidence="4" id="KW-0813">Transport</keyword>
<dbReference type="PIRSF" id="PIRSF000171">
    <property type="entry name" value="SDHA_APRA_LASPO"/>
    <property type="match status" value="1"/>
</dbReference>
<evidence type="ECO:0000256" key="10">
    <source>
        <dbReference type="PIRSR" id="PIRSR000171-1"/>
    </source>
</evidence>
<dbReference type="SUPFAM" id="SSF51905">
    <property type="entry name" value="FAD/NAD(P)-binding domain"/>
    <property type="match status" value="1"/>
</dbReference>
<keyword evidence="9" id="KW-0472">Membrane</keyword>
<evidence type="ECO:0000256" key="6">
    <source>
        <dbReference type="ARBA" id="ARBA00022827"/>
    </source>
</evidence>
<dbReference type="PRINTS" id="PR00411">
    <property type="entry name" value="PNDRDTASEI"/>
</dbReference>
<comment type="subcellular location">
    <subcellularLocation>
        <location evidence="2">Membrane</location>
        <topology evidence="2">Peripheral membrane protein</topology>
    </subcellularLocation>
</comment>
<dbReference type="SUPFAM" id="SSF46977">
    <property type="entry name" value="Succinate dehydrogenase/fumarate reductase flavoprotein C-terminal domain"/>
    <property type="match status" value="1"/>
</dbReference>
<protein>
    <submittedName>
        <fullName evidence="13">Succinate dehydrogenase/fumarate reductase, flavoprotein subunit</fullName>
    </submittedName>
</protein>
<name>Q8TX48_METKA</name>
<evidence type="ECO:0000313" key="14">
    <source>
        <dbReference type="Proteomes" id="UP000001826"/>
    </source>
</evidence>
<sequence>MEHLECDVLVIGGGGAAARAAIEAARRNLNVVIVSKGAVGRSGCTVMAEGGYNAVLRTADPDDSFDAHFRDTVEGGAYLNDQDMVEILVREAPKRLLDLENFGAVFDRNEDGTLAQRPFGGQSKPRTCYAGDRTGHEIMMALLDEVRRLDGITVLERTMGYGLVRDHDGRVVGAVCVDLQTEDTIVITAYATVLATGGAGQLYPVTTNPVHKTGDGYAMALRVGCPLIDMEMVQFHPTGMVYPESVRGVLVTEAVRGEGGRLYNARGERFMKRYDPERMELATRDVVARAIYREIKEGRGTEHGGVYLDVTHLPDEVIEEKLETTLKQFLRVGVDIRNEPMEVAPTAHHFMGGVPIDADGKTPIPGLFACGEVTGGIHGANRLGGNALADTQVFGYRAGRAAAELALKLRRRGRRIQVRKTDAPTVESEIWSTVGQEDPIRVREKLRETMWEYVGLERSEKGLKTAIKTLNELKETVESGLDDEYGLRPVLEVRNMVEVAIAVARSALYRTESRGAHYRSDYPERDDKRWLRHTVYRPNGSLATRPAKITRLDPRQ</sequence>
<dbReference type="InterPro" id="IPR027477">
    <property type="entry name" value="Succ_DH/fumarate_Rdtase_cat_sf"/>
</dbReference>
<evidence type="ECO:0000259" key="12">
    <source>
        <dbReference type="Pfam" id="PF02910"/>
    </source>
</evidence>
<proteinExistence type="inferred from homology"/>
<dbReference type="AlphaFoldDB" id="Q8TX48"/>
<dbReference type="NCBIfam" id="TIGR01812">
    <property type="entry name" value="sdhA_frdA_Gneg"/>
    <property type="match status" value="1"/>
</dbReference>
<dbReference type="Gene3D" id="3.90.700.10">
    <property type="entry name" value="Succinate dehydrogenase/fumarate reductase flavoprotein, catalytic domain"/>
    <property type="match status" value="1"/>
</dbReference>
<dbReference type="GO" id="GO:0016627">
    <property type="term" value="F:oxidoreductase activity, acting on the CH-CH group of donors"/>
    <property type="evidence" value="ECO:0007669"/>
    <property type="project" value="InterPro"/>
</dbReference>
<dbReference type="NCBIfam" id="NF004900">
    <property type="entry name" value="PRK06263.1"/>
    <property type="match status" value="1"/>
</dbReference>
<dbReference type="Pfam" id="PF02910">
    <property type="entry name" value="Succ_DH_flav_C"/>
    <property type="match status" value="1"/>
</dbReference>
<accession>Q8TX48</accession>
<feature type="domain" description="Fumarate reductase/succinate dehydrogenase flavoprotein-like C-terminal" evidence="12">
    <location>
        <begin position="443"/>
        <end position="554"/>
    </location>
</feature>
<comment type="cofactor">
    <cofactor evidence="1">
        <name>FAD</name>
        <dbReference type="ChEBI" id="CHEBI:57692"/>
    </cofactor>
</comment>
<organism evidence="13 14">
    <name type="scientific">Methanopyrus kandleri (strain AV19 / DSM 6324 / JCM 9639 / NBRC 100938)</name>
    <dbReference type="NCBI Taxonomy" id="190192"/>
    <lineage>
        <taxon>Archaea</taxon>
        <taxon>Methanobacteriati</taxon>
        <taxon>Methanobacteriota</taxon>
        <taxon>Methanomada group</taxon>
        <taxon>Methanopyri</taxon>
        <taxon>Methanopyrales</taxon>
        <taxon>Methanopyraceae</taxon>
        <taxon>Methanopyrus</taxon>
    </lineage>
</organism>
<gene>
    <name evidence="13" type="primary">sdhA</name>
    <name evidence="13" type="ordered locus">MK0828</name>
</gene>
<dbReference type="KEGG" id="mka:MK0828"/>
<keyword evidence="14" id="KW-1185">Reference proteome</keyword>
<evidence type="ECO:0000256" key="5">
    <source>
        <dbReference type="ARBA" id="ARBA00022630"/>
    </source>
</evidence>
<evidence type="ECO:0000256" key="7">
    <source>
        <dbReference type="ARBA" id="ARBA00022982"/>
    </source>
</evidence>
<reference evidence="13 14" key="1">
    <citation type="journal article" date="2002" name="Proc. Natl. Acad. Sci. U.S.A.">
        <title>The complete genome of hyperthermophile Methanopyrus kandleri AV19 and monophyly of archaeal methanogens.</title>
        <authorList>
            <person name="Slesarev A.I."/>
            <person name="Mezhevaya K.V."/>
            <person name="Makarova K.S."/>
            <person name="Polushin N.N."/>
            <person name="Shcherbinina O.V."/>
            <person name="Shakhova V.V."/>
            <person name="Belova G.I."/>
            <person name="Aravind L."/>
            <person name="Natale D.A."/>
            <person name="Rogozin I.B."/>
            <person name="Tatusov R.L."/>
            <person name="Wolf Y.I."/>
            <person name="Stetter K.O."/>
            <person name="Malykh A.G."/>
            <person name="Koonin E.V."/>
            <person name="Kozyavkin S.A."/>
        </authorList>
    </citation>
    <scope>NUCLEOTIDE SEQUENCE [LARGE SCALE GENOMIC DNA]</scope>
    <source>
        <strain evidence="14">AV19 / DSM 6324 / JCM 9639 / NBRC 100938</strain>
    </source>
</reference>
<keyword evidence="7" id="KW-0249">Electron transport</keyword>
<feature type="active site" description="Proton acceptor" evidence="10">
    <location>
        <position position="284"/>
    </location>
</feature>
<dbReference type="HOGENOM" id="CLU_014312_8_1_2"/>
<dbReference type="Pfam" id="PF00890">
    <property type="entry name" value="FAD_binding_2"/>
    <property type="match status" value="1"/>
</dbReference>
<keyword evidence="5" id="KW-0285">Flavoprotein</keyword>
<dbReference type="STRING" id="190192.MK0828"/>
<dbReference type="SUPFAM" id="SSF56425">
    <property type="entry name" value="Succinate dehydrogenase/fumarate reductase flavoprotein, catalytic domain"/>
    <property type="match status" value="1"/>
</dbReference>
<dbReference type="Gene3D" id="3.50.50.60">
    <property type="entry name" value="FAD/NAD(P)-binding domain"/>
    <property type="match status" value="1"/>
</dbReference>
<dbReference type="InterPro" id="IPR003953">
    <property type="entry name" value="FAD-dep_OxRdtase_2_FAD-bd"/>
</dbReference>
<evidence type="ECO:0000256" key="3">
    <source>
        <dbReference type="ARBA" id="ARBA00008040"/>
    </source>
</evidence>
<dbReference type="PANTHER" id="PTHR11632:SF51">
    <property type="entry name" value="SUCCINATE DEHYDROGENASE [UBIQUINONE] FLAVOPROTEIN SUBUNIT, MITOCHONDRIAL"/>
    <property type="match status" value="1"/>
</dbReference>
<dbReference type="InterPro" id="IPR037099">
    <property type="entry name" value="Fum_R/Succ_DH_flav-like_C_sf"/>
</dbReference>
<evidence type="ECO:0000313" key="13">
    <source>
        <dbReference type="EMBL" id="AAM02041.1"/>
    </source>
</evidence>
<evidence type="ECO:0000256" key="2">
    <source>
        <dbReference type="ARBA" id="ARBA00004170"/>
    </source>
</evidence>
<dbReference type="GO" id="GO:0050660">
    <property type="term" value="F:flavin adenine dinucleotide binding"/>
    <property type="evidence" value="ECO:0007669"/>
    <property type="project" value="InterPro"/>
</dbReference>
<dbReference type="Gene3D" id="1.20.58.100">
    <property type="entry name" value="Fumarate reductase/succinate dehydrogenase flavoprotein-like, C-terminal domain"/>
    <property type="match status" value="1"/>
</dbReference>
<evidence type="ECO:0000259" key="11">
    <source>
        <dbReference type="Pfam" id="PF00890"/>
    </source>
</evidence>
<dbReference type="PRINTS" id="PR00368">
    <property type="entry name" value="FADPNR"/>
</dbReference>
<comment type="similarity">
    <text evidence="3">Belongs to the FAD-dependent oxidoreductase 2 family. FRD/SDH subfamily.</text>
</comment>
<dbReference type="InterPro" id="IPR036188">
    <property type="entry name" value="FAD/NAD-bd_sf"/>
</dbReference>